<dbReference type="VEuPathDB" id="FungiDB:AMAG_02900"/>
<dbReference type="Proteomes" id="UP000054350">
    <property type="component" value="Unassembled WGS sequence"/>
</dbReference>
<protein>
    <recommendedName>
        <fullName evidence="5">NLE domain-containing protein</fullName>
    </recommendedName>
</protein>
<evidence type="ECO:0000256" key="2">
    <source>
        <dbReference type="ARBA" id="ARBA00022574"/>
    </source>
</evidence>
<accession>A0A0L0S3L5</accession>
<dbReference type="OrthoDB" id="10251381at2759"/>
<evidence type="ECO:0000313" key="7">
    <source>
        <dbReference type="Proteomes" id="UP000054350"/>
    </source>
</evidence>
<evidence type="ECO:0000256" key="3">
    <source>
        <dbReference type="ARBA" id="ARBA00022737"/>
    </source>
</evidence>
<dbReference type="eggNOG" id="KOG0313">
    <property type="taxonomic scope" value="Eukaryota"/>
</dbReference>
<evidence type="ECO:0000313" key="6">
    <source>
        <dbReference type="EMBL" id="KNE57153.1"/>
    </source>
</evidence>
<dbReference type="GO" id="GO:0005634">
    <property type="term" value="C:nucleus"/>
    <property type="evidence" value="ECO:0007669"/>
    <property type="project" value="UniProtKB-SubCell"/>
</dbReference>
<organism evidence="6 7">
    <name type="scientific">Allomyces macrogynus (strain ATCC 38327)</name>
    <name type="common">Allomyces javanicus var. macrogynus</name>
    <dbReference type="NCBI Taxonomy" id="578462"/>
    <lineage>
        <taxon>Eukaryota</taxon>
        <taxon>Fungi</taxon>
        <taxon>Fungi incertae sedis</taxon>
        <taxon>Blastocladiomycota</taxon>
        <taxon>Blastocladiomycetes</taxon>
        <taxon>Blastocladiales</taxon>
        <taxon>Blastocladiaceae</taxon>
        <taxon>Allomyces</taxon>
    </lineage>
</organism>
<proteinExistence type="predicted"/>
<reference evidence="6 7" key="1">
    <citation type="submission" date="2009-11" db="EMBL/GenBank/DDBJ databases">
        <title>Annotation of Allomyces macrogynus ATCC 38327.</title>
        <authorList>
            <consortium name="The Broad Institute Genome Sequencing Platform"/>
            <person name="Russ C."/>
            <person name="Cuomo C."/>
            <person name="Burger G."/>
            <person name="Gray M.W."/>
            <person name="Holland P.W.H."/>
            <person name="King N."/>
            <person name="Lang F.B.F."/>
            <person name="Roger A.J."/>
            <person name="Ruiz-Trillo I."/>
            <person name="Young S.K."/>
            <person name="Zeng Q."/>
            <person name="Gargeya S."/>
            <person name="Fitzgerald M."/>
            <person name="Haas B."/>
            <person name="Abouelleil A."/>
            <person name="Alvarado L."/>
            <person name="Arachchi H.M."/>
            <person name="Berlin A."/>
            <person name="Chapman S.B."/>
            <person name="Gearin G."/>
            <person name="Goldberg J."/>
            <person name="Griggs A."/>
            <person name="Gujja S."/>
            <person name="Hansen M."/>
            <person name="Heiman D."/>
            <person name="Howarth C."/>
            <person name="Larimer J."/>
            <person name="Lui A."/>
            <person name="MacDonald P.J.P."/>
            <person name="McCowen C."/>
            <person name="Montmayeur A."/>
            <person name="Murphy C."/>
            <person name="Neiman D."/>
            <person name="Pearson M."/>
            <person name="Priest M."/>
            <person name="Roberts A."/>
            <person name="Saif S."/>
            <person name="Shea T."/>
            <person name="Sisk P."/>
            <person name="Stolte C."/>
            <person name="Sykes S."/>
            <person name="Wortman J."/>
            <person name="Nusbaum C."/>
            <person name="Birren B."/>
        </authorList>
    </citation>
    <scope>NUCLEOTIDE SEQUENCE [LARGE SCALE GENOMIC DNA]</scope>
    <source>
        <strain evidence="6 7">ATCC 38327</strain>
    </source>
</reference>
<name>A0A0L0S3L5_ALLM3</name>
<dbReference type="Pfam" id="PF08154">
    <property type="entry name" value="NLE"/>
    <property type="match status" value="1"/>
</dbReference>
<evidence type="ECO:0000256" key="1">
    <source>
        <dbReference type="ARBA" id="ARBA00004123"/>
    </source>
</evidence>
<reference evidence="7" key="2">
    <citation type="submission" date="2009-11" db="EMBL/GenBank/DDBJ databases">
        <title>The Genome Sequence of Allomyces macrogynus strain ATCC 38327.</title>
        <authorList>
            <consortium name="The Broad Institute Genome Sequencing Platform"/>
            <person name="Russ C."/>
            <person name="Cuomo C."/>
            <person name="Shea T."/>
            <person name="Young S.K."/>
            <person name="Zeng Q."/>
            <person name="Koehrsen M."/>
            <person name="Haas B."/>
            <person name="Borodovsky M."/>
            <person name="Guigo R."/>
            <person name="Alvarado L."/>
            <person name="Berlin A."/>
            <person name="Borenstein D."/>
            <person name="Chen Z."/>
            <person name="Engels R."/>
            <person name="Freedman E."/>
            <person name="Gellesch M."/>
            <person name="Goldberg J."/>
            <person name="Griggs A."/>
            <person name="Gujja S."/>
            <person name="Heiman D."/>
            <person name="Hepburn T."/>
            <person name="Howarth C."/>
            <person name="Jen D."/>
            <person name="Larson L."/>
            <person name="Lewis B."/>
            <person name="Mehta T."/>
            <person name="Park D."/>
            <person name="Pearson M."/>
            <person name="Roberts A."/>
            <person name="Saif S."/>
            <person name="Shenoy N."/>
            <person name="Sisk P."/>
            <person name="Stolte C."/>
            <person name="Sykes S."/>
            <person name="Walk T."/>
            <person name="White J."/>
            <person name="Yandava C."/>
            <person name="Burger G."/>
            <person name="Gray M.W."/>
            <person name="Holland P.W.H."/>
            <person name="King N."/>
            <person name="Lang F.B.F."/>
            <person name="Roger A.J."/>
            <person name="Ruiz-Trillo I."/>
            <person name="Lander E."/>
            <person name="Nusbaum C."/>
        </authorList>
    </citation>
    <scope>NUCLEOTIDE SEQUENCE [LARGE SCALE GENOMIC DNA]</scope>
    <source>
        <strain evidence="7">ATCC 38327</strain>
    </source>
</reference>
<keyword evidence="3" id="KW-0677">Repeat</keyword>
<gene>
    <name evidence="6" type="ORF">AMAG_02900</name>
</gene>
<dbReference type="OMA" id="QATASEC"/>
<keyword evidence="2" id="KW-0853">WD repeat</keyword>
<dbReference type="AlphaFoldDB" id="A0A0L0S3L5"/>
<dbReference type="InterPro" id="IPR012972">
    <property type="entry name" value="NLE"/>
</dbReference>
<comment type="subcellular location">
    <subcellularLocation>
        <location evidence="1">Nucleus</location>
    </subcellularLocation>
</comment>
<evidence type="ECO:0000259" key="5">
    <source>
        <dbReference type="Pfam" id="PF08154"/>
    </source>
</evidence>
<evidence type="ECO:0000256" key="4">
    <source>
        <dbReference type="SAM" id="MobiDB-lite"/>
    </source>
</evidence>
<feature type="domain" description="NLE" evidence="5">
    <location>
        <begin position="4"/>
        <end position="67"/>
    </location>
</feature>
<keyword evidence="7" id="KW-1185">Reference proteome</keyword>
<sequence>MAHVSVKFTTAQRDLAVPPAAIRIPANFKRAALAEVVNHLLGRSENPLPLDFLIDGTLLRSSLASYLDSHGLSAENELVLEYLVALPPPTPVAAFHADDWISAVAIASKNRVVSAGYDGVTVSKHQVAAGVVPLKAALVLPSEEQDAARGAQQQIPAAERVLSKSQQR</sequence>
<dbReference type="EMBL" id="GG745331">
    <property type="protein sequence ID" value="KNE57153.1"/>
    <property type="molecule type" value="Genomic_DNA"/>
</dbReference>
<dbReference type="STRING" id="578462.A0A0L0S3L5"/>
<feature type="region of interest" description="Disordered" evidence="4">
    <location>
        <begin position="149"/>
        <end position="168"/>
    </location>
</feature>